<dbReference type="Pfam" id="PF02882">
    <property type="entry name" value="THF_DHG_CYH_C"/>
    <property type="match status" value="1"/>
</dbReference>
<dbReference type="InterPro" id="IPR046346">
    <property type="entry name" value="Aminoacid_DH-like_N_sf"/>
</dbReference>
<dbReference type="GO" id="GO:0035999">
    <property type="term" value="P:tetrahydrofolate interconversion"/>
    <property type="evidence" value="ECO:0007669"/>
    <property type="project" value="TreeGrafter"/>
</dbReference>
<dbReference type="InterPro" id="IPR000672">
    <property type="entry name" value="THF_DH/CycHdrlase"/>
</dbReference>
<evidence type="ECO:0000313" key="11">
    <source>
        <dbReference type="EMBL" id="PJC30325.1"/>
    </source>
</evidence>
<gene>
    <name evidence="11" type="ORF">CO051_06315</name>
</gene>
<dbReference type="PANTHER" id="PTHR48099:SF5">
    <property type="entry name" value="C-1-TETRAHYDROFOLATE SYNTHASE, CYTOPLASMIC"/>
    <property type="match status" value="1"/>
</dbReference>
<protein>
    <recommendedName>
        <fullName evidence="13">Methenyltetrahydrofolate cyclohydrolase</fullName>
    </recommendedName>
</protein>
<dbReference type="Gene3D" id="3.40.50.10860">
    <property type="entry name" value="Leucine Dehydrogenase, chain A, domain 1"/>
    <property type="match status" value="1"/>
</dbReference>
<proteinExistence type="predicted"/>
<dbReference type="GO" id="GO:0004488">
    <property type="term" value="F:methylenetetrahydrofolate dehydrogenase (NADP+) activity"/>
    <property type="evidence" value="ECO:0007669"/>
    <property type="project" value="InterPro"/>
</dbReference>
<comment type="pathway">
    <text evidence="1">One-carbon metabolism; tetrahydrofolate interconversion.</text>
</comment>
<keyword evidence="7" id="KW-0028">Amino-acid biosynthesis</keyword>
<evidence type="ECO:0000256" key="6">
    <source>
        <dbReference type="ARBA" id="ARBA00023002"/>
    </source>
</evidence>
<dbReference type="PRINTS" id="PR00085">
    <property type="entry name" value="THFDHDRGNASE"/>
</dbReference>
<dbReference type="InterPro" id="IPR036291">
    <property type="entry name" value="NAD(P)-bd_dom_sf"/>
</dbReference>
<dbReference type="Proteomes" id="UP000231383">
    <property type="component" value="Unassembled WGS sequence"/>
</dbReference>
<evidence type="ECO:0000256" key="4">
    <source>
        <dbReference type="ARBA" id="ARBA00022801"/>
    </source>
</evidence>
<dbReference type="PANTHER" id="PTHR48099">
    <property type="entry name" value="C-1-TETRAHYDROFOLATE SYNTHASE, CYTOPLASMIC-RELATED"/>
    <property type="match status" value="1"/>
</dbReference>
<keyword evidence="7" id="KW-0486">Methionine biosynthesis</keyword>
<accession>A0A2M8EWT5</accession>
<dbReference type="SUPFAM" id="SSF53223">
    <property type="entry name" value="Aminoacid dehydrogenase-like, N-terminal domain"/>
    <property type="match status" value="1"/>
</dbReference>
<keyword evidence="3" id="KW-0658">Purine biosynthesis</keyword>
<dbReference type="Gene3D" id="3.40.50.720">
    <property type="entry name" value="NAD(P)-binding Rossmann-like Domain"/>
    <property type="match status" value="1"/>
</dbReference>
<dbReference type="AlphaFoldDB" id="A0A2M8EWT5"/>
<keyword evidence="6" id="KW-0560">Oxidoreductase</keyword>
<keyword evidence="4" id="KW-0378">Hydrolase</keyword>
<evidence type="ECO:0000256" key="7">
    <source>
        <dbReference type="ARBA" id="ARBA00023167"/>
    </source>
</evidence>
<dbReference type="GO" id="GO:0006164">
    <property type="term" value="P:purine nucleotide biosynthetic process"/>
    <property type="evidence" value="ECO:0007669"/>
    <property type="project" value="UniProtKB-KW"/>
</dbReference>
<evidence type="ECO:0000256" key="3">
    <source>
        <dbReference type="ARBA" id="ARBA00022755"/>
    </source>
</evidence>
<dbReference type="InterPro" id="IPR020630">
    <property type="entry name" value="THF_DH/CycHdrlase_cat_dom"/>
</dbReference>
<dbReference type="EMBL" id="PFSC01000160">
    <property type="protein sequence ID" value="PJC30325.1"/>
    <property type="molecule type" value="Genomic_DNA"/>
</dbReference>
<comment type="caution">
    <text evidence="11">The sequence shown here is derived from an EMBL/GenBank/DDBJ whole genome shotgun (WGS) entry which is preliminary data.</text>
</comment>
<evidence type="ECO:0000256" key="5">
    <source>
        <dbReference type="ARBA" id="ARBA00022857"/>
    </source>
</evidence>
<evidence type="ECO:0008006" key="13">
    <source>
        <dbReference type="Google" id="ProtNLM"/>
    </source>
</evidence>
<keyword evidence="2" id="KW-0554">One-carbon metabolism</keyword>
<feature type="domain" description="Tetrahydrofolate dehydrogenase/cyclohydrolase NAD(P)-binding" evidence="10">
    <location>
        <begin position="165"/>
        <end position="286"/>
    </location>
</feature>
<dbReference type="GO" id="GO:0004477">
    <property type="term" value="F:methenyltetrahydrofolate cyclohydrolase activity"/>
    <property type="evidence" value="ECO:0007669"/>
    <property type="project" value="TreeGrafter"/>
</dbReference>
<evidence type="ECO:0000256" key="1">
    <source>
        <dbReference type="ARBA" id="ARBA00004777"/>
    </source>
</evidence>
<evidence type="ECO:0000256" key="2">
    <source>
        <dbReference type="ARBA" id="ARBA00022563"/>
    </source>
</evidence>
<keyword evidence="8" id="KW-0511">Multifunctional enzyme</keyword>
<dbReference type="InterPro" id="IPR020631">
    <property type="entry name" value="THF_DH/CycHdrlase_NAD-bd_dom"/>
</dbReference>
<evidence type="ECO:0000259" key="9">
    <source>
        <dbReference type="Pfam" id="PF00763"/>
    </source>
</evidence>
<keyword evidence="5" id="KW-0521">NADP</keyword>
<evidence type="ECO:0000259" key="10">
    <source>
        <dbReference type="Pfam" id="PF02882"/>
    </source>
</evidence>
<evidence type="ECO:0000256" key="8">
    <source>
        <dbReference type="ARBA" id="ARBA00023268"/>
    </source>
</evidence>
<evidence type="ECO:0000313" key="12">
    <source>
        <dbReference type="Proteomes" id="UP000231383"/>
    </source>
</evidence>
<dbReference type="GO" id="GO:0005829">
    <property type="term" value="C:cytosol"/>
    <property type="evidence" value="ECO:0007669"/>
    <property type="project" value="TreeGrafter"/>
</dbReference>
<sequence length="291" mass="32487">MIIPCEEIVSCLDEQLYAQIVELKKQNVTPNLVTILLGQEPEQLSFVSIKQNKAEKIGADFEFQNLSSAPSFDDFLTVLATKVNNPSTTGIIIQHPLPENYDIQKMYSIIPASKEIEGHLSNSTFQFPLSLAVLSCIKYIFSEVKTPEDAIVDFQKDTPFFQSVLKKKNIVIVGKGPTGGKPIAKAFHDLGVLYTVVDSHTQNPHEIFQFADIIITATGQKIIFSDQIKQGVVLLNVGLRKENGVLKGDFDENEIKEKASWYNITPHGIGPLDVSYLYKNLLESARFSLRK</sequence>
<dbReference type="GO" id="GO:0009086">
    <property type="term" value="P:methionine biosynthetic process"/>
    <property type="evidence" value="ECO:0007669"/>
    <property type="project" value="UniProtKB-KW"/>
</dbReference>
<dbReference type="Pfam" id="PF00763">
    <property type="entry name" value="THF_DHG_CYH"/>
    <property type="match status" value="1"/>
</dbReference>
<dbReference type="SUPFAM" id="SSF51735">
    <property type="entry name" value="NAD(P)-binding Rossmann-fold domains"/>
    <property type="match status" value="1"/>
</dbReference>
<feature type="domain" description="Tetrahydrofolate dehydrogenase/cyclohydrolase catalytic" evidence="9">
    <location>
        <begin position="6"/>
        <end position="117"/>
    </location>
</feature>
<reference evidence="12" key="1">
    <citation type="submission" date="2017-09" db="EMBL/GenBank/DDBJ databases">
        <title>Depth-based differentiation of microbial function through sediment-hosted aquifers and enrichment of novel symbionts in the deep terrestrial subsurface.</title>
        <authorList>
            <person name="Probst A.J."/>
            <person name="Ladd B."/>
            <person name="Jarett J.K."/>
            <person name="Geller-Mcgrath D.E."/>
            <person name="Sieber C.M.K."/>
            <person name="Emerson J.B."/>
            <person name="Anantharaman K."/>
            <person name="Thomas B.C."/>
            <person name="Malmstrom R."/>
            <person name="Stieglmeier M."/>
            <person name="Klingl A."/>
            <person name="Woyke T."/>
            <person name="Ryan C.M."/>
            <person name="Banfield J.F."/>
        </authorList>
    </citation>
    <scope>NUCLEOTIDE SEQUENCE [LARGE SCALE GENOMIC DNA]</scope>
</reference>
<organism evidence="11 12">
    <name type="scientific">Candidatus Roizmanbacteria bacterium CG_4_9_14_0_2_um_filter_39_13</name>
    <dbReference type="NCBI Taxonomy" id="1974839"/>
    <lineage>
        <taxon>Bacteria</taxon>
        <taxon>Candidatus Roizmaniibacteriota</taxon>
    </lineage>
</organism>
<name>A0A2M8EWT5_9BACT</name>